<evidence type="ECO:0000256" key="4">
    <source>
        <dbReference type="ARBA" id="ARBA00022679"/>
    </source>
</evidence>
<evidence type="ECO:0000256" key="5">
    <source>
        <dbReference type="ARBA" id="ARBA00023136"/>
    </source>
</evidence>
<evidence type="ECO:0000256" key="6">
    <source>
        <dbReference type="SAM" id="MobiDB-lite"/>
    </source>
</evidence>
<keyword evidence="3" id="KW-0328">Glycosyltransferase</keyword>
<feature type="compositionally biased region" description="Pro residues" evidence="6">
    <location>
        <begin position="431"/>
        <end position="444"/>
    </location>
</feature>
<feature type="compositionally biased region" description="Basic residues" evidence="6">
    <location>
        <begin position="419"/>
        <end position="429"/>
    </location>
</feature>
<feature type="signal peptide" evidence="7">
    <location>
        <begin position="1"/>
        <end position="22"/>
    </location>
</feature>
<evidence type="ECO:0000313" key="9">
    <source>
        <dbReference type="Proteomes" id="UP000612055"/>
    </source>
</evidence>
<keyword evidence="7" id="KW-0732">Signal</keyword>
<evidence type="ECO:0008006" key="10">
    <source>
        <dbReference type="Google" id="ProtNLM"/>
    </source>
</evidence>
<proteinExistence type="inferred from homology"/>
<comment type="subcellular location">
    <subcellularLocation>
        <location evidence="1">Membrane</location>
    </subcellularLocation>
</comment>
<feature type="compositionally biased region" description="Gly residues" evidence="6">
    <location>
        <begin position="146"/>
        <end position="168"/>
    </location>
</feature>
<comment type="similarity">
    <text evidence="2">Belongs to the glycosyltransferase 92 family.</text>
</comment>
<dbReference type="GO" id="GO:0016757">
    <property type="term" value="F:glycosyltransferase activity"/>
    <property type="evidence" value="ECO:0007669"/>
    <property type="project" value="UniProtKB-KW"/>
</dbReference>
<dbReference type="InterPro" id="IPR008166">
    <property type="entry name" value="Glyco_transf_92"/>
</dbReference>
<feature type="region of interest" description="Disordered" evidence="6">
    <location>
        <begin position="649"/>
        <end position="694"/>
    </location>
</feature>
<feature type="compositionally biased region" description="Gly residues" evidence="6">
    <location>
        <begin position="676"/>
        <end position="694"/>
    </location>
</feature>
<feature type="compositionally biased region" description="Low complexity" evidence="6">
    <location>
        <begin position="342"/>
        <end position="372"/>
    </location>
</feature>
<dbReference type="AlphaFoldDB" id="A0A836C2M9"/>
<evidence type="ECO:0000256" key="7">
    <source>
        <dbReference type="SAM" id="SignalP"/>
    </source>
</evidence>
<keyword evidence="4" id="KW-0808">Transferase</keyword>
<dbReference type="Pfam" id="PF01697">
    <property type="entry name" value="Glyco_transf_92"/>
    <property type="match status" value="1"/>
</dbReference>
<reference evidence="8" key="1">
    <citation type="journal article" date="2020" name="bioRxiv">
        <title>Comparative genomics of Chlamydomonas.</title>
        <authorList>
            <person name="Craig R.J."/>
            <person name="Hasan A.R."/>
            <person name="Ness R.W."/>
            <person name="Keightley P.D."/>
        </authorList>
    </citation>
    <scope>NUCLEOTIDE SEQUENCE</scope>
    <source>
        <strain evidence="8">CCAP 11/70</strain>
    </source>
</reference>
<evidence type="ECO:0000256" key="1">
    <source>
        <dbReference type="ARBA" id="ARBA00004370"/>
    </source>
</evidence>
<feature type="region of interest" description="Disordered" evidence="6">
    <location>
        <begin position="58"/>
        <end position="88"/>
    </location>
</feature>
<feature type="chain" id="PRO_5032359083" description="Glycosyltransferase family 92 protein" evidence="7">
    <location>
        <begin position="23"/>
        <end position="1079"/>
    </location>
</feature>
<feature type="compositionally biased region" description="Basic and acidic residues" evidence="6">
    <location>
        <begin position="786"/>
        <end position="804"/>
    </location>
</feature>
<gene>
    <name evidence="8" type="ORF">HYH03_004983</name>
</gene>
<organism evidence="8 9">
    <name type="scientific">Edaphochlamys debaryana</name>
    <dbReference type="NCBI Taxonomy" id="47281"/>
    <lineage>
        <taxon>Eukaryota</taxon>
        <taxon>Viridiplantae</taxon>
        <taxon>Chlorophyta</taxon>
        <taxon>core chlorophytes</taxon>
        <taxon>Chlorophyceae</taxon>
        <taxon>CS clade</taxon>
        <taxon>Chlamydomonadales</taxon>
        <taxon>Chlamydomonadales incertae sedis</taxon>
        <taxon>Edaphochlamys</taxon>
    </lineage>
</organism>
<accession>A0A836C2M9</accession>
<feature type="region of interest" description="Disordered" evidence="6">
    <location>
        <begin position="404"/>
        <end position="446"/>
    </location>
</feature>
<evidence type="ECO:0000256" key="3">
    <source>
        <dbReference type="ARBA" id="ARBA00022676"/>
    </source>
</evidence>
<dbReference type="EMBL" id="JAEHOE010000016">
    <property type="protein sequence ID" value="KAG2496977.1"/>
    <property type="molecule type" value="Genomic_DNA"/>
</dbReference>
<feature type="region of interest" description="Disordered" evidence="6">
    <location>
        <begin position="786"/>
        <end position="824"/>
    </location>
</feature>
<dbReference type="OrthoDB" id="537403at2759"/>
<name>A0A836C2M9_9CHLO</name>
<keyword evidence="9" id="KW-1185">Reference proteome</keyword>
<evidence type="ECO:0000313" key="8">
    <source>
        <dbReference type="EMBL" id="KAG2496977.1"/>
    </source>
</evidence>
<protein>
    <recommendedName>
        <fullName evidence="10">Glycosyltransferase family 92 protein</fullName>
    </recommendedName>
</protein>
<feature type="compositionally biased region" description="Gly residues" evidence="6">
    <location>
        <begin position="194"/>
        <end position="222"/>
    </location>
</feature>
<keyword evidence="5" id="KW-0472">Membrane</keyword>
<feature type="region of interest" description="Disordered" evidence="6">
    <location>
        <begin position="328"/>
        <end position="387"/>
    </location>
</feature>
<dbReference type="Proteomes" id="UP000612055">
    <property type="component" value="Unassembled WGS sequence"/>
</dbReference>
<feature type="compositionally biased region" description="Gly residues" evidence="6">
    <location>
        <begin position="373"/>
        <end position="385"/>
    </location>
</feature>
<dbReference type="GO" id="GO:0016020">
    <property type="term" value="C:membrane"/>
    <property type="evidence" value="ECO:0007669"/>
    <property type="project" value="UniProtKB-SubCell"/>
</dbReference>
<comment type="caution">
    <text evidence="8">The sequence shown here is derived from an EMBL/GenBank/DDBJ whole genome shotgun (WGS) entry which is preliminary data.</text>
</comment>
<sequence>MRMLRALAAVALLLLQLDVIPAFILQSSDVGIHKCEFKGTLGEQRVTLYVFLTSCVRPTSTPSPPSPSSPSANDTQRDAPFDEWADPRGGPLPNFYLSGFAFMSAQDPDAPVLSTQLQQPLSTLLWAAQGPFLDTMNRLGNEEGKWGPGKSRGGGGGGGGGDGASADGGGRRRQVMQWRSDFGEGGQAAAADGSDGGGGRAAGGGRSSGAGAGGGGGGGRAAGQGLEDPNSLHTFYSALLAAARQLHNGSLSALSIRSGRSGSEWPIHLSLHDPHHWHHNPSLGREPARLAARLALPAEEWAAVAGGSGDGLKPGAAAFEVRAGGLEGVCQWNPDRGRRRLGPSSPGSSGSPAAGSAAAEGSGRDGSASGGAAPSGGGGGGGGGAPTCAWLDPGRMLHDGKILATWKRMHKPSGTSGSSRRRRRRKRGPKMLPPPPSPPAPPPAAAAAPTYMVVSPFFNLQPYDFVTLLVHHVTYHRAVGIRRYLVYVEEGEEGLAADPRLAALAAEGAVEVVRWLELPPFRLPHTPGRHPYASQILAYNHALLALWSEGALVAVADLDEYLMASQQNPLEQLMLACGPHGKHPPGALWVPRRAALCSACWAGALPQPVPTGGPQPLARALEALAAEHLRNDSLAAAAASQERRLWLYDPSAPPANTTNAAAGEGDNRSSASDGTGAAGGGAGGAAGRGGGAGAGLKPGQGTALLGPGLAAGPGTHPLELYRHWHEGWHHKSIFYVHHLSYFGVHLAYSTSVRHPHTIARVGCAVWAHLETQLGPRAKAPLLALEGKDGGKGKGEGHSRNKDTDLYYQLTDPSVTDDPARPEPPIRSKLKEVRVLHRVPDLSLLTARQSGWNKYLTELRHPCAGEVELPSRLRACLATAPSQQLTIDGLWADLPLNELWDAFSTSVQHNPETQATLLRLRGCGNDTACQEEGWRDLVAAGYLGSLGLQLFSTALYRYTLAAWRRHFFQPNRVMVIDSHAYYADRPGVMEKVIRFLYGRNMTSAERSLAAQGQVRAAQNRTEAPGSAPPLWRLSEDREVQVRQFFKEHVMEGLYETLRELGEEEGAWVVGFDKAPWPWAA</sequence>
<evidence type="ECO:0000256" key="2">
    <source>
        <dbReference type="ARBA" id="ARBA00007647"/>
    </source>
</evidence>
<feature type="region of interest" description="Disordered" evidence="6">
    <location>
        <begin position="137"/>
        <end position="226"/>
    </location>
</feature>